<proteinExistence type="predicted"/>
<sequence>MAEEIEKFLELLNKEGIHNQLACLGRLYLPRDDLECGLHGVEQRSELMLRQLHSDLVNTVRYLAGGSS</sequence>
<accession>A0A0N5CWX4</accession>
<evidence type="ECO:0000313" key="1">
    <source>
        <dbReference type="EMBL" id="VDN02026.1"/>
    </source>
</evidence>
<evidence type="ECO:0000313" key="3">
    <source>
        <dbReference type="WBParaSite" id="TCLT_0000486301-mRNA-1"/>
    </source>
</evidence>
<dbReference type="Proteomes" id="UP000276776">
    <property type="component" value="Unassembled WGS sequence"/>
</dbReference>
<protein>
    <submittedName>
        <fullName evidence="1 3">Uncharacterized protein</fullName>
    </submittedName>
</protein>
<dbReference type="AlphaFoldDB" id="A0A0N5CWX4"/>
<gene>
    <name evidence="1" type="ORF">TCLT_LOCUS4852</name>
</gene>
<keyword evidence="2" id="KW-1185">Reference proteome</keyword>
<organism evidence="3">
    <name type="scientific">Thelazia callipaeda</name>
    <name type="common">Oriental eyeworm</name>
    <name type="synonym">Parasitic nematode</name>
    <dbReference type="NCBI Taxonomy" id="103827"/>
    <lineage>
        <taxon>Eukaryota</taxon>
        <taxon>Metazoa</taxon>
        <taxon>Ecdysozoa</taxon>
        <taxon>Nematoda</taxon>
        <taxon>Chromadorea</taxon>
        <taxon>Rhabditida</taxon>
        <taxon>Spirurina</taxon>
        <taxon>Spiruromorpha</taxon>
        <taxon>Thelazioidea</taxon>
        <taxon>Thelaziidae</taxon>
        <taxon>Thelazia</taxon>
    </lineage>
</organism>
<reference evidence="3" key="1">
    <citation type="submission" date="2017-02" db="UniProtKB">
        <authorList>
            <consortium name="WormBaseParasite"/>
        </authorList>
    </citation>
    <scope>IDENTIFICATION</scope>
</reference>
<name>A0A0N5CWX4_THECL</name>
<reference evidence="1 2" key="2">
    <citation type="submission" date="2018-11" db="EMBL/GenBank/DDBJ databases">
        <authorList>
            <consortium name="Pathogen Informatics"/>
        </authorList>
    </citation>
    <scope>NUCLEOTIDE SEQUENCE [LARGE SCALE GENOMIC DNA]</scope>
</reference>
<dbReference type="EMBL" id="UYYF01004307">
    <property type="protein sequence ID" value="VDN02026.1"/>
    <property type="molecule type" value="Genomic_DNA"/>
</dbReference>
<evidence type="ECO:0000313" key="2">
    <source>
        <dbReference type="Proteomes" id="UP000276776"/>
    </source>
</evidence>
<dbReference type="WBParaSite" id="TCLT_0000486301-mRNA-1">
    <property type="protein sequence ID" value="TCLT_0000486301-mRNA-1"/>
    <property type="gene ID" value="TCLT_0000486301"/>
</dbReference>